<organism evidence="1 2">
    <name type="scientific">Prymnesium parvum</name>
    <name type="common">Toxic golden alga</name>
    <dbReference type="NCBI Taxonomy" id="97485"/>
    <lineage>
        <taxon>Eukaryota</taxon>
        <taxon>Haptista</taxon>
        <taxon>Haptophyta</taxon>
        <taxon>Prymnesiophyceae</taxon>
        <taxon>Prymnesiales</taxon>
        <taxon>Prymnesiaceae</taxon>
        <taxon>Prymnesium</taxon>
    </lineage>
</organism>
<dbReference type="EMBL" id="JBGBPQ010000007">
    <property type="protein sequence ID" value="KAL1521513.1"/>
    <property type="molecule type" value="Genomic_DNA"/>
</dbReference>
<name>A0AB34JKM9_PRYPA</name>
<gene>
    <name evidence="1" type="ORF">AB1Y20_021173</name>
</gene>
<evidence type="ECO:0000313" key="1">
    <source>
        <dbReference type="EMBL" id="KAL1521513.1"/>
    </source>
</evidence>
<reference evidence="1 2" key="1">
    <citation type="journal article" date="2024" name="Science">
        <title>Giant polyketide synthase enzymes in the biosynthesis of giant marine polyether toxins.</title>
        <authorList>
            <person name="Fallon T.R."/>
            <person name="Shende V.V."/>
            <person name="Wierzbicki I.H."/>
            <person name="Pendleton A.L."/>
            <person name="Watervoot N.F."/>
            <person name="Auber R.P."/>
            <person name="Gonzalez D.J."/>
            <person name="Wisecaver J.H."/>
            <person name="Moore B.S."/>
        </authorList>
    </citation>
    <scope>NUCLEOTIDE SEQUENCE [LARGE SCALE GENOMIC DNA]</scope>
    <source>
        <strain evidence="1 2">12B1</strain>
    </source>
</reference>
<dbReference type="AlphaFoldDB" id="A0AB34JKM9"/>
<accession>A0AB34JKM9</accession>
<evidence type="ECO:0000313" key="2">
    <source>
        <dbReference type="Proteomes" id="UP001515480"/>
    </source>
</evidence>
<sequence>MGNVNSTRTAGPVQVSVIMPSKGNKLLKSKFCKECPAEGQTVKEFFEEKVRSFFLESTSSGAATPPFGGLLHATVVLRGGGNEEVEVSSMDDEAAMYLMYADMCLSKAFFYVEQADTPVVVSSTQKDLNHTLVRTAEVELPTWTHSGRPAMTQLHSELRHRLHKDGLGFKGSTGLRVGAEWMLELIESLYKTSPFHSKFKARGHAVPERFKFADGADDYKRKAKAAPTLTQEILRD</sequence>
<proteinExistence type="predicted"/>
<keyword evidence="2" id="KW-1185">Reference proteome</keyword>
<comment type="caution">
    <text evidence="1">The sequence shown here is derived from an EMBL/GenBank/DDBJ whole genome shotgun (WGS) entry which is preliminary data.</text>
</comment>
<evidence type="ECO:0008006" key="3">
    <source>
        <dbReference type="Google" id="ProtNLM"/>
    </source>
</evidence>
<dbReference type="Proteomes" id="UP001515480">
    <property type="component" value="Unassembled WGS sequence"/>
</dbReference>
<protein>
    <recommendedName>
        <fullName evidence="3">RNA-directed RNA polymerase</fullName>
    </recommendedName>
</protein>